<keyword evidence="1" id="KW-0472">Membrane</keyword>
<evidence type="ECO:0000313" key="3">
    <source>
        <dbReference type="Proteomes" id="UP000184386"/>
    </source>
</evidence>
<proteinExistence type="predicted"/>
<reference evidence="2 3" key="1">
    <citation type="submission" date="2016-11" db="EMBL/GenBank/DDBJ databases">
        <authorList>
            <person name="Jaros S."/>
            <person name="Januszkiewicz K."/>
            <person name="Wedrychowicz H."/>
        </authorList>
    </citation>
    <scope>NUCLEOTIDE SEQUENCE [LARGE SCALE GENOMIC DNA]</scope>
    <source>
        <strain evidence="2 3">DSM 15929</strain>
    </source>
</reference>
<dbReference type="AlphaFoldDB" id="A0A1M7CR20"/>
<name>A0A1M7CR20_9FIRM</name>
<organism evidence="2 3">
    <name type="scientific">Anaerocolumna jejuensis DSM 15929</name>
    <dbReference type="NCBI Taxonomy" id="1121322"/>
    <lineage>
        <taxon>Bacteria</taxon>
        <taxon>Bacillati</taxon>
        <taxon>Bacillota</taxon>
        <taxon>Clostridia</taxon>
        <taxon>Lachnospirales</taxon>
        <taxon>Lachnospiraceae</taxon>
        <taxon>Anaerocolumna</taxon>
    </lineage>
</organism>
<dbReference type="EMBL" id="FRAC01000045">
    <property type="protein sequence ID" value="SHL69523.1"/>
    <property type="molecule type" value="Genomic_DNA"/>
</dbReference>
<sequence>MNTSVIVAILELLAGILINLFIGALARGLFKKDGTGPRIPLRVLGIYLIINSISYLFHI</sequence>
<evidence type="ECO:0000256" key="1">
    <source>
        <dbReference type="SAM" id="Phobius"/>
    </source>
</evidence>
<dbReference type="Proteomes" id="UP000184386">
    <property type="component" value="Unassembled WGS sequence"/>
</dbReference>
<gene>
    <name evidence="2" type="ORF">SAMN02745136_05491</name>
</gene>
<dbReference type="STRING" id="1121322.SAMN02745136_05491"/>
<accession>A0A1M7CR20</accession>
<keyword evidence="1" id="KW-1133">Transmembrane helix</keyword>
<evidence type="ECO:0000313" key="2">
    <source>
        <dbReference type="EMBL" id="SHL69523.1"/>
    </source>
</evidence>
<dbReference type="OrthoDB" id="2087578at2"/>
<protein>
    <submittedName>
        <fullName evidence="2">Uncharacterized protein</fullName>
    </submittedName>
</protein>
<feature type="transmembrane region" description="Helical" evidence="1">
    <location>
        <begin position="6"/>
        <end position="27"/>
    </location>
</feature>
<keyword evidence="1" id="KW-0812">Transmembrane</keyword>
<keyword evidence="3" id="KW-1185">Reference proteome</keyword>
<feature type="transmembrane region" description="Helical" evidence="1">
    <location>
        <begin position="39"/>
        <end position="57"/>
    </location>
</feature>
<dbReference type="RefSeq" id="WP_073280381.1">
    <property type="nucleotide sequence ID" value="NZ_FRAC01000045.1"/>
</dbReference>